<dbReference type="InterPro" id="IPR050833">
    <property type="entry name" value="Poly_Biosynth_Transport"/>
</dbReference>
<evidence type="ECO:0000256" key="5">
    <source>
        <dbReference type="ARBA" id="ARBA00023136"/>
    </source>
</evidence>
<feature type="transmembrane region" description="Helical" evidence="6">
    <location>
        <begin position="316"/>
        <end position="337"/>
    </location>
</feature>
<feature type="transmembrane region" description="Helical" evidence="6">
    <location>
        <begin position="206"/>
        <end position="227"/>
    </location>
</feature>
<evidence type="ECO:0000256" key="4">
    <source>
        <dbReference type="ARBA" id="ARBA00022989"/>
    </source>
</evidence>
<keyword evidence="5 6" id="KW-0472">Membrane</keyword>
<evidence type="ECO:0000256" key="3">
    <source>
        <dbReference type="ARBA" id="ARBA00022692"/>
    </source>
</evidence>
<evidence type="ECO:0000256" key="1">
    <source>
        <dbReference type="ARBA" id="ARBA00004651"/>
    </source>
</evidence>
<feature type="transmembrane region" description="Helical" evidence="6">
    <location>
        <begin position="405"/>
        <end position="424"/>
    </location>
</feature>
<proteinExistence type="predicted"/>
<feature type="transmembrane region" description="Helical" evidence="6">
    <location>
        <begin position="239"/>
        <end position="263"/>
    </location>
</feature>
<reference evidence="7 8" key="1">
    <citation type="submission" date="2018-02" db="EMBL/GenBank/DDBJ databases">
        <authorList>
            <person name="Machado R.A."/>
        </authorList>
    </citation>
    <scope>NUCLEOTIDE SEQUENCE [LARGE SCALE GENOMIC DNA]</scope>
    <source>
        <strain evidence="7 8">T327</strain>
    </source>
</reference>
<keyword evidence="2" id="KW-1003">Cell membrane</keyword>
<name>A0ABX0GH21_9GAMM</name>
<feature type="transmembrane region" description="Helical" evidence="6">
    <location>
        <begin position="77"/>
        <end position="97"/>
    </location>
</feature>
<gene>
    <name evidence="7" type="ORF">C5471_07655</name>
</gene>
<keyword evidence="3 6" id="KW-0812">Transmembrane</keyword>
<dbReference type="EMBL" id="PUJU01000012">
    <property type="protein sequence ID" value="NHB87591.1"/>
    <property type="molecule type" value="Genomic_DNA"/>
</dbReference>
<accession>A0ABX0GH21</accession>
<evidence type="ECO:0000256" key="2">
    <source>
        <dbReference type="ARBA" id="ARBA00022475"/>
    </source>
</evidence>
<dbReference type="PANTHER" id="PTHR30250:SF11">
    <property type="entry name" value="O-ANTIGEN TRANSPORTER-RELATED"/>
    <property type="match status" value="1"/>
</dbReference>
<comment type="subcellular location">
    <subcellularLocation>
        <location evidence="1">Cell membrane</location>
        <topology evidence="1">Multi-pass membrane protein</topology>
    </subcellularLocation>
</comment>
<evidence type="ECO:0000313" key="7">
    <source>
        <dbReference type="EMBL" id="NHB87591.1"/>
    </source>
</evidence>
<evidence type="ECO:0000313" key="8">
    <source>
        <dbReference type="Proteomes" id="UP000697802"/>
    </source>
</evidence>
<dbReference type="InterPro" id="IPR002797">
    <property type="entry name" value="Polysacc_synth"/>
</dbReference>
<feature type="transmembrane region" description="Helical" evidence="6">
    <location>
        <begin position="109"/>
        <end position="128"/>
    </location>
</feature>
<evidence type="ECO:0000256" key="6">
    <source>
        <dbReference type="SAM" id="Phobius"/>
    </source>
</evidence>
<feature type="transmembrane region" description="Helical" evidence="6">
    <location>
        <begin position="38"/>
        <end position="56"/>
    </location>
</feature>
<sequence>MIKKVINAGGSFSLKLIVQLGAFSLLALKLNINDFGLISYAFTVAWLLTNLSDYGFRIKLVKDISQGKRISNLKRHDTIKIILFAILYIILSLYIYLGINNYRESITLHIYMISALFLSLANSRFALIQGEEKFNKELQVNLESTILYIILIIASIYLLPNNIFVIALAYLCYCLYNLIKASLYTKQAFISITSNYKCIKREFLESFPYAILVIINIILVTVDVFLLQHYKSYESVAYYQVFIKINTGLLISFNILYTVLLPKISREIHSGNSKVINNISICIISIGLITVGAYYITEKYILYYFFGTNYLILSQYTIYIIIIALSKYIFWFTPELYLVTSGQQGKRSIIFTVNTILAVICYYIIIPKYDWIGAVKINAAFTFIIGISLFSYIKRNTFTKKIYTLYITLSMIILIYLMKEIFYAS</sequence>
<feature type="transmembrane region" description="Helical" evidence="6">
    <location>
        <begin position="12"/>
        <end position="32"/>
    </location>
</feature>
<feature type="transmembrane region" description="Helical" evidence="6">
    <location>
        <begin position="164"/>
        <end position="185"/>
    </location>
</feature>
<feature type="transmembrane region" description="Helical" evidence="6">
    <location>
        <begin position="371"/>
        <end position="393"/>
    </location>
</feature>
<comment type="caution">
    <text evidence="7">The sequence shown here is derived from an EMBL/GenBank/DDBJ whole genome shotgun (WGS) entry which is preliminary data.</text>
</comment>
<dbReference type="Pfam" id="PF01943">
    <property type="entry name" value="Polysacc_synt"/>
    <property type="match status" value="1"/>
</dbReference>
<protein>
    <recommendedName>
        <fullName evidence="9">Polysaccharide biosynthesis protein</fullName>
    </recommendedName>
</protein>
<dbReference type="Proteomes" id="UP000697802">
    <property type="component" value="Unassembled WGS sequence"/>
</dbReference>
<keyword evidence="8" id="KW-1185">Reference proteome</keyword>
<organism evidence="7 8">
    <name type="scientific">Photorhabdus tasmaniensis</name>
    <dbReference type="NCBI Taxonomy" id="1004159"/>
    <lineage>
        <taxon>Bacteria</taxon>
        <taxon>Pseudomonadati</taxon>
        <taxon>Pseudomonadota</taxon>
        <taxon>Gammaproteobacteria</taxon>
        <taxon>Enterobacterales</taxon>
        <taxon>Morganellaceae</taxon>
        <taxon>Photorhabdus</taxon>
    </lineage>
</organism>
<evidence type="ECO:0008006" key="9">
    <source>
        <dbReference type="Google" id="ProtNLM"/>
    </source>
</evidence>
<keyword evidence="4 6" id="KW-1133">Transmembrane helix</keyword>
<dbReference type="RefSeq" id="WP_133814033.1">
    <property type="nucleotide sequence ID" value="NZ_CAWPIF010000012.1"/>
</dbReference>
<feature type="transmembrane region" description="Helical" evidence="6">
    <location>
        <begin position="275"/>
        <end position="296"/>
    </location>
</feature>
<dbReference type="PANTHER" id="PTHR30250">
    <property type="entry name" value="PST FAMILY PREDICTED COLANIC ACID TRANSPORTER"/>
    <property type="match status" value="1"/>
</dbReference>
<feature type="transmembrane region" description="Helical" evidence="6">
    <location>
        <begin position="140"/>
        <end position="158"/>
    </location>
</feature>
<feature type="transmembrane region" description="Helical" evidence="6">
    <location>
        <begin position="349"/>
        <end position="365"/>
    </location>
</feature>